<evidence type="ECO:0000313" key="3">
    <source>
        <dbReference type="EMBL" id="PIZ17529.1"/>
    </source>
</evidence>
<dbReference type="Proteomes" id="UP000229307">
    <property type="component" value="Unassembled WGS sequence"/>
</dbReference>
<name>A0A2M7SDG3_9BACT</name>
<feature type="domain" description="SWIM-type" evidence="2">
    <location>
        <begin position="51"/>
        <end position="85"/>
    </location>
</feature>
<keyword evidence="1" id="KW-0479">Metal-binding</keyword>
<organism evidence="3 4">
    <name type="scientific">Candidatus Desantisbacteria bacterium CG_4_10_14_0_8_um_filter_48_22</name>
    <dbReference type="NCBI Taxonomy" id="1974543"/>
    <lineage>
        <taxon>Bacteria</taxon>
        <taxon>Candidatus Desantisiibacteriota</taxon>
    </lineage>
</organism>
<gene>
    <name evidence="3" type="ORF">COY52_04225</name>
</gene>
<dbReference type="EMBL" id="PFMR01000109">
    <property type="protein sequence ID" value="PIZ17529.1"/>
    <property type="molecule type" value="Genomic_DNA"/>
</dbReference>
<proteinExistence type="predicted"/>
<dbReference type="GO" id="GO:0008270">
    <property type="term" value="F:zinc ion binding"/>
    <property type="evidence" value="ECO:0007669"/>
    <property type="project" value="UniProtKB-KW"/>
</dbReference>
<evidence type="ECO:0000313" key="4">
    <source>
        <dbReference type="Proteomes" id="UP000229307"/>
    </source>
</evidence>
<evidence type="ECO:0000256" key="1">
    <source>
        <dbReference type="PROSITE-ProRule" id="PRU00325"/>
    </source>
</evidence>
<keyword evidence="1" id="KW-0862">Zinc</keyword>
<keyword evidence="1" id="KW-0863">Zinc-finger</keyword>
<dbReference type="AlphaFoldDB" id="A0A2M7SDG3"/>
<reference evidence="4" key="1">
    <citation type="submission" date="2017-09" db="EMBL/GenBank/DDBJ databases">
        <title>Depth-based differentiation of microbial function through sediment-hosted aquifers and enrichment of novel symbionts in the deep terrestrial subsurface.</title>
        <authorList>
            <person name="Probst A.J."/>
            <person name="Ladd B."/>
            <person name="Jarett J.K."/>
            <person name="Geller-Mcgrath D.E."/>
            <person name="Sieber C.M.K."/>
            <person name="Emerson J.B."/>
            <person name="Anantharaman K."/>
            <person name="Thomas B.C."/>
            <person name="Malmstrom R."/>
            <person name="Stieglmeier M."/>
            <person name="Klingl A."/>
            <person name="Woyke T."/>
            <person name="Ryan C.M."/>
            <person name="Banfield J.F."/>
        </authorList>
    </citation>
    <scope>NUCLEOTIDE SEQUENCE [LARGE SCALE GENOMIC DNA]</scope>
</reference>
<dbReference type="InterPro" id="IPR007527">
    <property type="entry name" value="Znf_SWIM"/>
</dbReference>
<evidence type="ECO:0000259" key="2">
    <source>
        <dbReference type="PROSITE" id="PS50966"/>
    </source>
</evidence>
<accession>A0A2M7SDG3</accession>
<dbReference type="PROSITE" id="PS50966">
    <property type="entry name" value="ZF_SWIM"/>
    <property type="match status" value="1"/>
</dbReference>
<protein>
    <recommendedName>
        <fullName evidence="2">SWIM-type domain-containing protein</fullName>
    </recommendedName>
</protein>
<dbReference type="Pfam" id="PF04434">
    <property type="entry name" value="SWIM"/>
    <property type="match status" value="1"/>
</dbReference>
<sequence>MKTKARRDAKKDRQNTMADRIAEYVNSPRITHRLKIGRIISCRIQGNYGDYRTQIDMKDNKKITCTCPSDYWPCKHAFALAKTYEIAPETFVDFNDVIKNLKKKTKTGLLNIIRNMILRSSESLAALGIKGFEEETREEAEEDETVDKFD</sequence>
<comment type="caution">
    <text evidence="3">The sequence shown here is derived from an EMBL/GenBank/DDBJ whole genome shotgun (WGS) entry which is preliminary data.</text>
</comment>